<gene>
    <name evidence="2" type="ORF">D1953_15740</name>
</gene>
<dbReference type="Pfam" id="PF11151">
    <property type="entry name" value="DUF2929"/>
    <property type="match status" value="1"/>
</dbReference>
<evidence type="ECO:0000256" key="1">
    <source>
        <dbReference type="SAM" id="Phobius"/>
    </source>
</evidence>
<keyword evidence="1" id="KW-1133">Transmembrane helix</keyword>
<sequence>MSYIWTFFWSFLLIHMATYVVSSMSGVAYDFTIATILSVIVTILVIIVASILPNEPVEKSHH</sequence>
<dbReference type="EMBL" id="QWVS01000033">
    <property type="protein sequence ID" value="RID83516.1"/>
    <property type="molecule type" value="Genomic_DNA"/>
</dbReference>
<dbReference type="InterPro" id="IPR021324">
    <property type="entry name" value="DUF2929"/>
</dbReference>
<dbReference type="AlphaFoldDB" id="A0A398B724"/>
<name>A0A398B724_9BACI</name>
<proteinExistence type="predicted"/>
<evidence type="ECO:0000313" key="3">
    <source>
        <dbReference type="Proteomes" id="UP000266016"/>
    </source>
</evidence>
<reference evidence="2 3" key="1">
    <citation type="submission" date="2018-08" db="EMBL/GenBank/DDBJ databases">
        <title>Bacillus jemisoniae sp. nov., Bacillus chryseoplanitiae sp. nov., Bacillus resnikiae sp. nov., and Bacillus frankliniae sp. nov., isolated from Viking spacecraft and associated surfaces.</title>
        <authorList>
            <person name="Seuylemezian A."/>
            <person name="Vaishampayan P."/>
        </authorList>
    </citation>
    <scope>NUCLEOTIDE SEQUENCE [LARGE SCALE GENOMIC DNA]</scope>
    <source>
        <strain evidence="2 3">MA001</strain>
    </source>
</reference>
<dbReference type="RefSeq" id="WP_119118134.1">
    <property type="nucleotide sequence ID" value="NZ_QWVS01000033.1"/>
</dbReference>
<protein>
    <submittedName>
        <fullName evidence="2">DUF2929 family protein</fullName>
    </submittedName>
</protein>
<keyword evidence="1" id="KW-0472">Membrane</keyword>
<dbReference type="Proteomes" id="UP000266016">
    <property type="component" value="Unassembled WGS sequence"/>
</dbReference>
<organism evidence="2 3">
    <name type="scientific">Peribacillus asahii</name>
    <dbReference type="NCBI Taxonomy" id="228899"/>
    <lineage>
        <taxon>Bacteria</taxon>
        <taxon>Bacillati</taxon>
        <taxon>Bacillota</taxon>
        <taxon>Bacilli</taxon>
        <taxon>Bacillales</taxon>
        <taxon>Bacillaceae</taxon>
        <taxon>Peribacillus</taxon>
    </lineage>
</organism>
<feature type="transmembrane region" description="Helical" evidence="1">
    <location>
        <begin position="32"/>
        <end position="52"/>
    </location>
</feature>
<keyword evidence="1" id="KW-0812">Transmembrane</keyword>
<evidence type="ECO:0000313" key="2">
    <source>
        <dbReference type="EMBL" id="RID83516.1"/>
    </source>
</evidence>
<keyword evidence="3" id="KW-1185">Reference proteome</keyword>
<comment type="caution">
    <text evidence="2">The sequence shown here is derived from an EMBL/GenBank/DDBJ whole genome shotgun (WGS) entry which is preliminary data.</text>
</comment>
<accession>A0A398B724</accession>